<keyword evidence="5" id="KW-0418">Kinase</keyword>
<dbReference type="CDD" id="cd00075">
    <property type="entry name" value="HATPase"/>
    <property type="match status" value="1"/>
</dbReference>
<dbReference type="SMART" id="SM00091">
    <property type="entry name" value="PAS"/>
    <property type="match status" value="3"/>
</dbReference>
<dbReference type="EMBL" id="JAOTEN010000001">
    <property type="protein sequence ID" value="MCU7613020.1"/>
    <property type="molecule type" value="Genomic_DNA"/>
</dbReference>
<dbReference type="EC" id="2.7.13.3" evidence="2"/>
<feature type="domain" description="PAC" evidence="10">
    <location>
        <begin position="214"/>
        <end position="269"/>
    </location>
</feature>
<keyword evidence="12" id="KW-1185">Reference proteome</keyword>
<feature type="domain" description="PAS" evidence="9">
    <location>
        <begin position="270"/>
        <end position="340"/>
    </location>
</feature>
<comment type="caution">
    <text evidence="11">The sequence shown here is derived from an EMBL/GenBank/DDBJ whole genome shotgun (WGS) entry which is preliminary data.</text>
</comment>
<dbReference type="InterPro" id="IPR003661">
    <property type="entry name" value="HisK_dim/P_dom"/>
</dbReference>
<dbReference type="InterPro" id="IPR013655">
    <property type="entry name" value="PAS_fold_3"/>
</dbReference>
<dbReference type="Pfam" id="PF08448">
    <property type="entry name" value="PAS_4"/>
    <property type="match status" value="2"/>
</dbReference>
<evidence type="ECO:0000256" key="4">
    <source>
        <dbReference type="ARBA" id="ARBA00022679"/>
    </source>
</evidence>
<feature type="domain" description="PAC" evidence="10">
    <location>
        <begin position="343"/>
        <end position="397"/>
    </location>
</feature>
<dbReference type="InterPro" id="IPR000700">
    <property type="entry name" value="PAS-assoc_C"/>
</dbReference>
<evidence type="ECO:0000313" key="11">
    <source>
        <dbReference type="EMBL" id="MCU7613020.1"/>
    </source>
</evidence>
<dbReference type="InterPro" id="IPR013656">
    <property type="entry name" value="PAS_4"/>
</dbReference>
<dbReference type="InterPro" id="IPR050351">
    <property type="entry name" value="BphY/WalK/GraS-like"/>
</dbReference>
<dbReference type="InterPro" id="IPR005467">
    <property type="entry name" value="His_kinase_dom"/>
</dbReference>
<protein>
    <recommendedName>
        <fullName evidence="2">histidine kinase</fullName>
        <ecNumber evidence="2">2.7.13.3</ecNumber>
    </recommendedName>
</protein>
<gene>
    <name evidence="11" type="ORF">N0B16_01070</name>
</gene>
<dbReference type="SUPFAM" id="SSF55785">
    <property type="entry name" value="PYP-like sensor domain (PAS domain)"/>
    <property type="match status" value="3"/>
</dbReference>
<dbReference type="Gene3D" id="3.30.565.10">
    <property type="entry name" value="Histidine kinase-like ATPase, C-terminal domain"/>
    <property type="match status" value="1"/>
</dbReference>
<evidence type="ECO:0000256" key="2">
    <source>
        <dbReference type="ARBA" id="ARBA00012438"/>
    </source>
</evidence>
<keyword evidence="6" id="KW-0902">Two-component regulatory system</keyword>
<dbReference type="CDD" id="cd00130">
    <property type="entry name" value="PAS"/>
    <property type="match status" value="1"/>
</dbReference>
<dbReference type="CDD" id="cd00082">
    <property type="entry name" value="HisKA"/>
    <property type="match status" value="1"/>
</dbReference>
<evidence type="ECO:0000259" key="9">
    <source>
        <dbReference type="PROSITE" id="PS50112"/>
    </source>
</evidence>
<dbReference type="PRINTS" id="PR00344">
    <property type="entry name" value="BCTRLSENSOR"/>
</dbReference>
<sequence>MKSFLEQNVSQDSLVTLFSQAPVAMCLLIGDQLVVQNANPQILELWDRDEEVIGKPIFEVLPEIKDQGFQEIFDSVYKKGEIFNGDRLPIFLEKYGKFEERFFNFIYAPVYNGDQKIIGISVVATEVTDQVISERKLKESEYRFEDLITKSDYSIAIYRSDDLYIELANELMLKTWGKDSSVIGMKLEDALPELEGQPFIGILKDIFATGKTYTATEDRVNLVVDGKLQTFYFNFSYKPLKNSNGEVYAIYNMAVDVTDLVIARTEIQIREEKFRELADSMPQFVWTSDEKGKIMYMNENWYRYTGFDKDTDPHESLKKIIKPEVFKKVSAIWNESVKTGKPFEVEYEFQDFKNPEIYRWFLGRAVPTFDENGNVKQWIGTFTDIDDFKQLQTQKDNFLGIASHELKTPLTSLKLYTQFIEKNLARKNDIKNADVARKMDSQIDHLTGLISDLLDVTKIQNGKIQLNESYFDFDQLTEEVIAEQQMSSRHKIMLKKSIIGEVYADRHRISQVMSNLISNAIKYSPDACEVHVSALLEDNNRITFSVRDFGIGIPEDKQAKVFEQYYRVSGSKEHTFPGLGLGLYISSEIIKRTGGRIYVHSVEGKGSDFCFEILKNKKVKENA</sequence>
<dbReference type="PANTHER" id="PTHR45453">
    <property type="entry name" value="PHOSPHATE REGULON SENSOR PROTEIN PHOR"/>
    <property type="match status" value="1"/>
</dbReference>
<comment type="catalytic activity">
    <reaction evidence="1">
        <text>ATP + protein L-histidine = ADP + protein N-phospho-L-histidine.</text>
        <dbReference type="EC" id="2.7.13.3"/>
    </reaction>
</comment>
<proteinExistence type="predicted"/>
<dbReference type="InterPro" id="IPR004358">
    <property type="entry name" value="Sig_transdc_His_kin-like_C"/>
</dbReference>
<evidence type="ECO:0000313" key="12">
    <source>
        <dbReference type="Proteomes" id="UP001208114"/>
    </source>
</evidence>
<dbReference type="SUPFAM" id="SSF47384">
    <property type="entry name" value="Homodimeric domain of signal transducing histidine kinase"/>
    <property type="match status" value="1"/>
</dbReference>
<evidence type="ECO:0000256" key="6">
    <source>
        <dbReference type="ARBA" id="ARBA00023012"/>
    </source>
</evidence>
<evidence type="ECO:0000259" key="10">
    <source>
        <dbReference type="PROSITE" id="PS50113"/>
    </source>
</evidence>
<accession>A0ABT2VTF1</accession>
<dbReference type="InterPro" id="IPR003594">
    <property type="entry name" value="HATPase_dom"/>
</dbReference>
<dbReference type="PROSITE" id="PS50113">
    <property type="entry name" value="PAC"/>
    <property type="match status" value="2"/>
</dbReference>
<evidence type="ECO:0000256" key="5">
    <source>
        <dbReference type="ARBA" id="ARBA00022777"/>
    </source>
</evidence>
<dbReference type="InterPro" id="IPR000014">
    <property type="entry name" value="PAS"/>
</dbReference>
<dbReference type="PROSITE" id="PS50109">
    <property type="entry name" value="HIS_KIN"/>
    <property type="match status" value="1"/>
</dbReference>
<keyword evidence="7" id="KW-0472">Membrane</keyword>
<dbReference type="InterPro" id="IPR036890">
    <property type="entry name" value="HATPase_C_sf"/>
</dbReference>
<evidence type="ECO:0000256" key="1">
    <source>
        <dbReference type="ARBA" id="ARBA00000085"/>
    </source>
</evidence>
<keyword evidence="3" id="KW-0597">Phosphoprotein</keyword>
<evidence type="ECO:0000256" key="7">
    <source>
        <dbReference type="ARBA" id="ARBA00023136"/>
    </source>
</evidence>
<feature type="domain" description="Histidine kinase" evidence="8">
    <location>
        <begin position="401"/>
        <end position="617"/>
    </location>
</feature>
<dbReference type="Pfam" id="PF08447">
    <property type="entry name" value="PAS_3"/>
    <property type="match status" value="1"/>
</dbReference>
<evidence type="ECO:0000256" key="3">
    <source>
        <dbReference type="ARBA" id="ARBA00022553"/>
    </source>
</evidence>
<dbReference type="InterPro" id="IPR036097">
    <property type="entry name" value="HisK_dim/P_sf"/>
</dbReference>
<dbReference type="Gene3D" id="1.10.287.130">
    <property type="match status" value="1"/>
</dbReference>
<evidence type="ECO:0000259" key="8">
    <source>
        <dbReference type="PROSITE" id="PS50109"/>
    </source>
</evidence>
<dbReference type="PANTHER" id="PTHR45453:SF1">
    <property type="entry name" value="PHOSPHATE REGULON SENSOR PROTEIN PHOR"/>
    <property type="match status" value="1"/>
</dbReference>
<dbReference type="SUPFAM" id="SSF55874">
    <property type="entry name" value="ATPase domain of HSP90 chaperone/DNA topoisomerase II/histidine kinase"/>
    <property type="match status" value="1"/>
</dbReference>
<dbReference type="SMART" id="SM00387">
    <property type="entry name" value="HATPase_c"/>
    <property type="match status" value="1"/>
</dbReference>
<dbReference type="NCBIfam" id="TIGR00229">
    <property type="entry name" value="sensory_box"/>
    <property type="match status" value="1"/>
</dbReference>
<keyword evidence="4" id="KW-0808">Transferase</keyword>
<dbReference type="PROSITE" id="PS50112">
    <property type="entry name" value="PAS"/>
    <property type="match status" value="1"/>
</dbReference>
<dbReference type="Pfam" id="PF02518">
    <property type="entry name" value="HATPase_c"/>
    <property type="match status" value="1"/>
</dbReference>
<dbReference type="Pfam" id="PF00512">
    <property type="entry name" value="HisKA"/>
    <property type="match status" value="1"/>
</dbReference>
<organism evidence="11 12">
    <name type="scientific">Chryseobacterium gilvum</name>
    <dbReference type="NCBI Taxonomy" id="2976534"/>
    <lineage>
        <taxon>Bacteria</taxon>
        <taxon>Pseudomonadati</taxon>
        <taxon>Bacteroidota</taxon>
        <taxon>Flavobacteriia</taxon>
        <taxon>Flavobacteriales</taxon>
        <taxon>Weeksellaceae</taxon>
        <taxon>Chryseobacterium group</taxon>
        <taxon>Chryseobacterium</taxon>
    </lineage>
</organism>
<name>A0ABT2VTF1_9FLAO</name>
<dbReference type="Gene3D" id="3.30.450.20">
    <property type="entry name" value="PAS domain"/>
    <property type="match status" value="3"/>
</dbReference>
<dbReference type="Proteomes" id="UP001208114">
    <property type="component" value="Unassembled WGS sequence"/>
</dbReference>
<dbReference type="SMART" id="SM00388">
    <property type="entry name" value="HisKA"/>
    <property type="match status" value="1"/>
</dbReference>
<reference evidence="12" key="1">
    <citation type="submission" date="2023-07" db="EMBL/GenBank/DDBJ databases">
        <title>Chryseobacterium sp. GMJ5 Genome sequencing and assembly.</title>
        <authorList>
            <person name="Jung Y."/>
        </authorList>
    </citation>
    <scope>NUCLEOTIDE SEQUENCE [LARGE SCALE GENOMIC DNA]</scope>
    <source>
        <strain evidence="12">GMJ5</strain>
    </source>
</reference>
<dbReference type="InterPro" id="IPR035965">
    <property type="entry name" value="PAS-like_dom_sf"/>
</dbReference>